<dbReference type="FunFam" id="3.40.50.1440:FF:000023">
    <property type="entry name" value="Cell division protein FtsZ"/>
    <property type="match status" value="1"/>
</dbReference>
<dbReference type="PROSITE" id="PS01135">
    <property type="entry name" value="FTSZ_2"/>
    <property type="match status" value="1"/>
</dbReference>
<feature type="binding site" evidence="8">
    <location>
        <position position="155"/>
    </location>
    <ligand>
        <name>GTP</name>
        <dbReference type="ChEBI" id="CHEBI:37565"/>
    </ligand>
</feature>
<dbReference type="EMBL" id="JADIMG010000084">
    <property type="protein sequence ID" value="MBO8460419.1"/>
    <property type="molecule type" value="Genomic_DNA"/>
</dbReference>
<dbReference type="InterPro" id="IPR020805">
    <property type="entry name" value="Cell_div_FtsZ_CS"/>
</dbReference>
<evidence type="ECO:0000256" key="6">
    <source>
        <dbReference type="ARBA" id="ARBA00023210"/>
    </source>
</evidence>
<feature type="region of interest" description="Disordered" evidence="11">
    <location>
        <begin position="376"/>
        <end position="410"/>
    </location>
</feature>
<evidence type="ECO:0000256" key="11">
    <source>
        <dbReference type="SAM" id="MobiDB-lite"/>
    </source>
</evidence>
<dbReference type="PANTHER" id="PTHR30314:SF3">
    <property type="entry name" value="MITOCHONDRIAL DIVISION PROTEIN FSZA"/>
    <property type="match status" value="1"/>
</dbReference>
<dbReference type="HAMAP" id="MF_00909">
    <property type="entry name" value="FtsZ"/>
    <property type="match status" value="1"/>
</dbReference>
<dbReference type="CDD" id="cd02201">
    <property type="entry name" value="FtsZ_type1"/>
    <property type="match status" value="1"/>
</dbReference>
<dbReference type="SUPFAM" id="SSF52490">
    <property type="entry name" value="Tubulin nucleotide-binding domain-like"/>
    <property type="match status" value="1"/>
</dbReference>
<keyword evidence="6 8" id="KW-0717">Septation</keyword>
<sequence>MDDKAINWGEVPNVPLVEETKDSIIKVIGVGGGGSNAVNHMYRKGIEGVSFVVCNTDNQALEHSPVPNRVKLGDNTTAGLGAGGRPEKAREAAEESIDRIKKVLGTDTHMVFVTAGMGGGTGTGASPIVAKVAHDMGILTIGIVTIPFAFEGFKKIEKALEGVAELSKHVDAILVINNEKLRLVYPDLEMSDAFAIADDVLANAAKSIAEIITIPGYVNVDFADVYNTMKDGRVAIMNTGQASGENRITKAIEDALKSPIVNANDIKGAKKLLLSFYSSKKSQIKMDEVNEINAFIKKIGQEVDVIWGATFDDSLEDEVKITLIATGFDMDCLPDPTLWTGHQQKEKEEVDEDELDKEEMRKKYIADMYENIDIPAPKKKEQISVEEEVKTEEEDVEEMDMDSLDDIDFK</sequence>
<dbReference type="InterPro" id="IPR045061">
    <property type="entry name" value="FtsZ/CetZ"/>
</dbReference>
<dbReference type="Gene3D" id="3.30.1330.20">
    <property type="entry name" value="Tubulin/FtsZ, C-terminal domain"/>
    <property type="match status" value="1"/>
</dbReference>
<feature type="binding site" evidence="8">
    <location>
        <position position="151"/>
    </location>
    <ligand>
        <name>GTP</name>
        <dbReference type="ChEBI" id="CHEBI:37565"/>
    </ligand>
</feature>
<comment type="subcellular location">
    <subcellularLocation>
        <location evidence="8">Cytoplasm</location>
    </subcellularLocation>
    <text evidence="8">Assembles at midcell at the inner surface of the cytoplasmic membrane.</text>
</comment>
<dbReference type="Gene3D" id="3.40.50.1440">
    <property type="entry name" value="Tubulin/FtsZ, GTPase domain"/>
    <property type="match status" value="1"/>
</dbReference>
<dbReference type="GO" id="GO:0032153">
    <property type="term" value="C:cell division site"/>
    <property type="evidence" value="ECO:0007669"/>
    <property type="project" value="UniProtKB-UniRule"/>
</dbReference>
<evidence type="ECO:0000313" key="14">
    <source>
        <dbReference type="EMBL" id="MBO8460419.1"/>
    </source>
</evidence>
<dbReference type="NCBIfam" id="TIGR00065">
    <property type="entry name" value="ftsZ"/>
    <property type="match status" value="1"/>
</dbReference>
<dbReference type="InterPro" id="IPR018316">
    <property type="entry name" value="Tubulin/FtsZ_2-layer-sand-dom"/>
</dbReference>
<keyword evidence="2 8" id="KW-0963">Cytoplasm</keyword>
<evidence type="ECO:0000256" key="8">
    <source>
        <dbReference type="HAMAP-Rule" id="MF_00909"/>
    </source>
</evidence>
<dbReference type="Pfam" id="PF00091">
    <property type="entry name" value="Tubulin"/>
    <property type="match status" value="1"/>
</dbReference>
<evidence type="ECO:0000256" key="5">
    <source>
        <dbReference type="ARBA" id="ARBA00023134"/>
    </source>
</evidence>
<evidence type="ECO:0000259" key="13">
    <source>
        <dbReference type="SMART" id="SM00865"/>
    </source>
</evidence>
<dbReference type="GO" id="GO:0000917">
    <property type="term" value="P:division septum assembly"/>
    <property type="evidence" value="ECO:0007669"/>
    <property type="project" value="UniProtKB-KW"/>
</dbReference>
<dbReference type="GO" id="GO:0005525">
    <property type="term" value="F:GTP binding"/>
    <property type="evidence" value="ECO:0007669"/>
    <property type="project" value="UniProtKB-UniRule"/>
</dbReference>
<evidence type="ECO:0000256" key="9">
    <source>
        <dbReference type="NCBIfam" id="TIGR00065"/>
    </source>
</evidence>
<comment type="caution">
    <text evidence="14">The sequence shown here is derived from an EMBL/GenBank/DDBJ whole genome shotgun (WGS) entry which is preliminary data.</text>
</comment>
<evidence type="ECO:0000259" key="12">
    <source>
        <dbReference type="SMART" id="SM00864"/>
    </source>
</evidence>
<keyword evidence="4 8" id="KW-0547">Nucleotide-binding</keyword>
<dbReference type="InterPro" id="IPR003008">
    <property type="entry name" value="Tubulin_FtsZ_GTPase"/>
</dbReference>
<evidence type="ECO:0000256" key="10">
    <source>
        <dbReference type="RuleBase" id="RU000631"/>
    </source>
</evidence>
<reference evidence="14" key="1">
    <citation type="submission" date="2020-10" db="EMBL/GenBank/DDBJ databases">
        <authorList>
            <person name="Gilroy R."/>
        </authorList>
    </citation>
    <scope>NUCLEOTIDE SEQUENCE</scope>
    <source>
        <strain evidence="14">G3-3990</strain>
    </source>
</reference>
<dbReference type="SMART" id="SM00864">
    <property type="entry name" value="Tubulin"/>
    <property type="match status" value="1"/>
</dbReference>
<feature type="binding site" evidence="8">
    <location>
        <position position="198"/>
    </location>
    <ligand>
        <name>GTP</name>
        <dbReference type="ChEBI" id="CHEBI:37565"/>
    </ligand>
</feature>
<proteinExistence type="inferred from homology"/>
<accession>A0A9D9HVJ2</accession>
<evidence type="ECO:0000256" key="3">
    <source>
        <dbReference type="ARBA" id="ARBA00022618"/>
    </source>
</evidence>
<name>A0A9D9HVJ2_9BACT</name>
<dbReference type="GO" id="GO:0051258">
    <property type="term" value="P:protein polymerization"/>
    <property type="evidence" value="ECO:0007669"/>
    <property type="project" value="UniProtKB-UniRule"/>
</dbReference>
<keyword evidence="3 8" id="KW-0132">Cell division</keyword>
<comment type="similarity">
    <text evidence="1 8 10">Belongs to the FtsZ family.</text>
</comment>
<evidence type="ECO:0000256" key="4">
    <source>
        <dbReference type="ARBA" id="ARBA00022741"/>
    </source>
</evidence>
<dbReference type="GO" id="GO:0003924">
    <property type="term" value="F:GTPase activity"/>
    <property type="evidence" value="ECO:0007669"/>
    <property type="project" value="UniProtKB-UniRule"/>
</dbReference>
<dbReference type="Proteomes" id="UP000823641">
    <property type="component" value="Unassembled WGS sequence"/>
</dbReference>
<dbReference type="SUPFAM" id="SSF55307">
    <property type="entry name" value="Tubulin C-terminal domain-like"/>
    <property type="match status" value="1"/>
</dbReference>
<evidence type="ECO:0000256" key="7">
    <source>
        <dbReference type="ARBA" id="ARBA00023306"/>
    </source>
</evidence>
<dbReference type="SMART" id="SM00865">
    <property type="entry name" value="Tubulin_C"/>
    <property type="match status" value="1"/>
</dbReference>
<feature type="region of interest" description="Disordered" evidence="11">
    <location>
        <begin position="66"/>
        <end position="90"/>
    </location>
</feature>
<evidence type="ECO:0000256" key="1">
    <source>
        <dbReference type="ARBA" id="ARBA00009690"/>
    </source>
</evidence>
<keyword evidence="7 8" id="KW-0131">Cell cycle</keyword>
<dbReference type="InterPro" id="IPR036525">
    <property type="entry name" value="Tubulin/FtsZ_GTPase_sf"/>
</dbReference>
<dbReference type="GO" id="GO:0005737">
    <property type="term" value="C:cytoplasm"/>
    <property type="evidence" value="ECO:0007669"/>
    <property type="project" value="UniProtKB-SubCell"/>
</dbReference>
<gene>
    <name evidence="8 14" type="primary">ftsZ</name>
    <name evidence="14" type="ORF">IAA73_08825</name>
</gene>
<dbReference type="GO" id="GO:0043093">
    <property type="term" value="P:FtsZ-dependent cytokinesis"/>
    <property type="evidence" value="ECO:0007669"/>
    <property type="project" value="UniProtKB-UniRule"/>
</dbReference>
<feature type="binding site" evidence="8">
    <location>
        <begin position="32"/>
        <end position="36"/>
    </location>
    <ligand>
        <name>GTP</name>
        <dbReference type="ChEBI" id="CHEBI:37565"/>
    </ligand>
</feature>
<dbReference type="InterPro" id="IPR000158">
    <property type="entry name" value="Cell_div_FtsZ"/>
</dbReference>
<feature type="compositionally biased region" description="Acidic residues" evidence="11">
    <location>
        <begin position="384"/>
        <end position="410"/>
    </location>
</feature>
<dbReference type="InterPro" id="IPR024757">
    <property type="entry name" value="FtsZ_C"/>
</dbReference>
<dbReference type="PANTHER" id="PTHR30314">
    <property type="entry name" value="CELL DIVISION PROTEIN FTSZ-RELATED"/>
    <property type="match status" value="1"/>
</dbReference>
<dbReference type="InterPro" id="IPR008280">
    <property type="entry name" value="Tub_FtsZ_C"/>
</dbReference>
<evidence type="ECO:0000256" key="2">
    <source>
        <dbReference type="ARBA" id="ARBA00022490"/>
    </source>
</evidence>
<evidence type="ECO:0000313" key="15">
    <source>
        <dbReference type="Proteomes" id="UP000823641"/>
    </source>
</evidence>
<dbReference type="InterPro" id="IPR037103">
    <property type="entry name" value="Tubulin/FtsZ-like_C"/>
</dbReference>
<reference evidence="14" key="2">
    <citation type="journal article" date="2021" name="PeerJ">
        <title>Extensive microbial diversity within the chicken gut microbiome revealed by metagenomics and culture.</title>
        <authorList>
            <person name="Gilroy R."/>
            <person name="Ravi A."/>
            <person name="Getino M."/>
            <person name="Pursley I."/>
            <person name="Horton D.L."/>
            <person name="Alikhan N.F."/>
            <person name="Baker D."/>
            <person name="Gharbi K."/>
            <person name="Hall N."/>
            <person name="Watson M."/>
            <person name="Adriaenssens E.M."/>
            <person name="Foster-Nyarko E."/>
            <person name="Jarju S."/>
            <person name="Secka A."/>
            <person name="Antonio M."/>
            <person name="Oren A."/>
            <person name="Chaudhuri R.R."/>
            <person name="La Ragione R."/>
            <person name="Hildebrand F."/>
            <person name="Pallen M.J."/>
        </authorList>
    </citation>
    <scope>NUCLEOTIDE SEQUENCE</scope>
    <source>
        <strain evidence="14">G3-3990</strain>
    </source>
</reference>
<organism evidence="14 15">
    <name type="scientific">Candidatus Gallipaludibacter merdavium</name>
    <dbReference type="NCBI Taxonomy" id="2840839"/>
    <lineage>
        <taxon>Bacteria</taxon>
        <taxon>Pseudomonadati</taxon>
        <taxon>Bacteroidota</taxon>
        <taxon>Bacteroidia</taxon>
        <taxon>Bacteroidales</taxon>
        <taxon>Candidatus Gallipaludibacter</taxon>
    </lineage>
</organism>
<comment type="subunit">
    <text evidence="8">Homodimer. Polymerizes to form a dynamic ring structure in a strictly GTP-dependent manner. Interacts directly with several other division proteins.</text>
</comment>
<keyword evidence="5 8" id="KW-0342">GTP-binding</keyword>
<dbReference type="PRINTS" id="PR00423">
    <property type="entry name" value="CELLDVISFTSZ"/>
</dbReference>
<protein>
    <recommendedName>
        <fullName evidence="8 9">Cell division protein FtsZ</fullName>
    </recommendedName>
</protein>
<feature type="domain" description="Tubulin/FtsZ GTPase" evidence="12">
    <location>
        <begin position="24"/>
        <end position="216"/>
    </location>
</feature>
<feature type="binding site" evidence="8">
    <location>
        <begin position="120"/>
        <end position="122"/>
    </location>
    <ligand>
        <name>GTP</name>
        <dbReference type="ChEBI" id="CHEBI:37565"/>
    </ligand>
</feature>
<feature type="domain" description="Tubulin/FtsZ 2-layer sandwich" evidence="13">
    <location>
        <begin position="218"/>
        <end position="337"/>
    </location>
</feature>
<comment type="function">
    <text evidence="8 10">Essential cell division protein that forms a contractile ring structure (Z ring) at the future cell division site. The regulation of the ring assembly controls the timing and the location of cell division. One of the functions of the FtsZ ring is to recruit other cell division proteins to the septum to produce a new cell wall between the dividing cells. Binds GTP and shows GTPase activity.</text>
</comment>
<dbReference type="Pfam" id="PF12327">
    <property type="entry name" value="FtsZ_C"/>
    <property type="match status" value="1"/>
</dbReference>
<dbReference type="AlphaFoldDB" id="A0A9D9HVJ2"/>